<keyword evidence="2" id="KW-1185">Reference proteome</keyword>
<proteinExistence type="predicted"/>
<evidence type="ECO:0000313" key="2">
    <source>
        <dbReference type="Proteomes" id="UP001227230"/>
    </source>
</evidence>
<gene>
    <name evidence="1" type="ORF">VitviT2T_017534</name>
</gene>
<dbReference type="EMBL" id="CP126659">
    <property type="protein sequence ID" value="WJZ99057.1"/>
    <property type="molecule type" value="Genomic_DNA"/>
</dbReference>
<sequence length="80" mass="9416">MPREGSWKPQGGSQLRSPVKIARSCKIISQPSWVSAKFRRHHFTPAEWLLKPPEACYRHWEINRGEFQFPIPSHFSFLLI</sequence>
<name>A0ABY9CUH4_VITVI</name>
<organism evidence="1 2">
    <name type="scientific">Vitis vinifera</name>
    <name type="common">Grape</name>
    <dbReference type="NCBI Taxonomy" id="29760"/>
    <lineage>
        <taxon>Eukaryota</taxon>
        <taxon>Viridiplantae</taxon>
        <taxon>Streptophyta</taxon>
        <taxon>Embryophyta</taxon>
        <taxon>Tracheophyta</taxon>
        <taxon>Spermatophyta</taxon>
        <taxon>Magnoliopsida</taxon>
        <taxon>eudicotyledons</taxon>
        <taxon>Gunneridae</taxon>
        <taxon>Pentapetalae</taxon>
        <taxon>rosids</taxon>
        <taxon>Vitales</taxon>
        <taxon>Vitaceae</taxon>
        <taxon>Viteae</taxon>
        <taxon>Vitis</taxon>
    </lineage>
</organism>
<evidence type="ECO:0000313" key="1">
    <source>
        <dbReference type="EMBL" id="WJZ99057.1"/>
    </source>
</evidence>
<reference evidence="1 2" key="1">
    <citation type="journal article" date="2023" name="Hortic Res">
        <title>The complete reference genome for grapevine (Vitis vinifera L.) genetics and breeding.</title>
        <authorList>
            <person name="Shi X."/>
            <person name="Cao S."/>
            <person name="Wang X."/>
            <person name="Huang S."/>
            <person name="Wang Y."/>
            <person name="Liu Z."/>
            <person name="Liu W."/>
            <person name="Leng X."/>
            <person name="Peng Y."/>
            <person name="Wang N."/>
            <person name="Wang Y."/>
            <person name="Ma Z."/>
            <person name="Xu X."/>
            <person name="Zhang F."/>
            <person name="Xue H."/>
            <person name="Zhong H."/>
            <person name="Wang Y."/>
            <person name="Zhang K."/>
            <person name="Velt A."/>
            <person name="Avia K."/>
            <person name="Holtgrawe D."/>
            <person name="Grimplet J."/>
            <person name="Matus J.T."/>
            <person name="Ware D."/>
            <person name="Wu X."/>
            <person name="Wang H."/>
            <person name="Liu C."/>
            <person name="Fang Y."/>
            <person name="Rustenholz C."/>
            <person name="Cheng Z."/>
            <person name="Xiao H."/>
            <person name="Zhou Y."/>
        </authorList>
    </citation>
    <scope>NUCLEOTIDE SEQUENCE [LARGE SCALE GENOMIC DNA]</scope>
    <source>
        <strain evidence="2">cv. Pinot noir / PN40024</strain>
        <tissue evidence="1">Leaf</tissue>
    </source>
</reference>
<accession>A0ABY9CUH4</accession>
<protein>
    <submittedName>
        <fullName evidence="1">Uncharacterized protein</fullName>
    </submittedName>
</protein>
<dbReference type="Proteomes" id="UP001227230">
    <property type="component" value="Chromosome 12"/>
</dbReference>